<dbReference type="EMBL" id="RJKX01000014">
    <property type="protein sequence ID" value="ROP91270.1"/>
    <property type="molecule type" value="Genomic_DNA"/>
</dbReference>
<name>A0A3N1LIZ1_9PROT</name>
<dbReference type="Proteomes" id="UP000278222">
    <property type="component" value="Unassembled WGS sequence"/>
</dbReference>
<proteinExistence type="predicted"/>
<organism evidence="1 2">
    <name type="scientific">Stella humosa</name>
    <dbReference type="NCBI Taxonomy" id="94"/>
    <lineage>
        <taxon>Bacteria</taxon>
        <taxon>Pseudomonadati</taxon>
        <taxon>Pseudomonadota</taxon>
        <taxon>Alphaproteobacteria</taxon>
        <taxon>Rhodospirillales</taxon>
        <taxon>Stellaceae</taxon>
        <taxon>Stella</taxon>
    </lineage>
</organism>
<evidence type="ECO:0000313" key="2">
    <source>
        <dbReference type="Proteomes" id="UP000278222"/>
    </source>
</evidence>
<dbReference type="Pfam" id="PF06698">
    <property type="entry name" value="DUF1192"/>
    <property type="match status" value="1"/>
</dbReference>
<sequence>MSAIDPEDLMPRPAKPAPRLLDPMSVEELESYIAEMEVEIARVRAAIEAKRGHRGVAEALFRR</sequence>
<dbReference type="RefSeq" id="WP_123691017.1">
    <property type="nucleotide sequence ID" value="NZ_AP019700.1"/>
</dbReference>
<reference evidence="1 2" key="1">
    <citation type="submission" date="2018-11" db="EMBL/GenBank/DDBJ databases">
        <title>Genomic Encyclopedia of Type Strains, Phase IV (KMG-IV): sequencing the most valuable type-strain genomes for metagenomic binning, comparative biology and taxonomic classification.</title>
        <authorList>
            <person name="Goeker M."/>
        </authorList>
    </citation>
    <scope>NUCLEOTIDE SEQUENCE [LARGE SCALE GENOMIC DNA]</scope>
    <source>
        <strain evidence="1 2">DSM 5900</strain>
    </source>
</reference>
<evidence type="ECO:0000313" key="1">
    <source>
        <dbReference type="EMBL" id="ROP91270.1"/>
    </source>
</evidence>
<gene>
    <name evidence="1" type="ORF">EDC65_3135</name>
</gene>
<dbReference type="InterPro" id="IPR009579">
    <property type="entry name" value="DUF1192"/>
</dbReference>
<dbReference type="OrthoDB" id="7364583at2"/>
<accession>A0A3N1LIZ1</accession>
<dbReference type="AlphaFoldDB" id="A0A3N1LIZ1"/>
<comment type="caution">
    <text evidence="1">The sequence shown here is derived from an EMBL/GenBank/DDBJ whole genome shotgun (WGS) entry which is preliminary data.</text>
</comment>
<keyword evidence="2" id="KW-1185">Reference proteome</keyword>
<protein>
    <submittedName>
        <fullName evidence="1">Uncharacterized small protein (DUF1192 family)</fullName>
    </submittedName>
</protein>